<gene>
    <name evidence="2" type="ORF">CKO31_01290</name>
</gene>
<protein>
    <recommendedName>
        <fullName evidence="1">Putative restriction endonuclease domain-containing protein</fullName>
    </recommendedName>
</protein>
<sequence length="149" mass="16330">MRPPPALFAGHHRARHTRPQRCRIHAFWQAHGRGAQASDARLCRGAISPPALVGKATVRVQGALILDDATELYPDLCVLRLRDDRYRSANPVGDDVLLLIEVADAGLTLEGTVKLAKYARAGIQRCWLADLILRKTSMQLLHGSAAEPP</sequence>
<comment type="caution">
    <text evidence="2">The sequence shown here is derived from an EMBL/GenBank/DDBJ whole genome shotgun (WGS) entry which is preliminary data.</text>
</comment>
<evidence type="ECO:0000313" key="3">
    <source>
        <dbReference type="Proteomes" id="UP000748752"/>
    </source>
</evidence>
<dbReference type="InterPro" id="IPR012296">
    <property type="entry name" value="Nuclease_put_TT1808"/>
</dbReference>
<organism evidence="2 3">
    <name type="scientific">Thiohalocapsa halophila</name>
    <dbReference type="NCBI Taxonomy" id="69359"/>
    <lineage>
        <taxon>Bacteria</taxon>
        <taxon>Pseudomonadati</taxon>
        <taxon>Pseudomonadota</taxon>
        <taxon>Gammaproteobacteria</taxon>
        <taxon>Chromatiales</taxon>
        <taxon>Chromatiaceae</taxon>
        <taxon>Thiohalocapsa</taxon>
    </lineage>
</organism>
<dbReference type="CDD" id="cd06260">
    <property type="entry name" value="DUF820-like"/>
    <property type="match status" value="1"/>
</dbReference>
<evidence type="ECO:0000313" key="2">
    <source>
        <dbReference type="EMBL" id="MBK1629389.1"/>
    </source>
</evidence>
<dbReference type="Pfam" id="PF05685">
    <property type="entry name" value="Uma2"/>
    <property type="match status" value="1"/>
</dbReference>
<dbReference type="Proteomes" id="UP000748752">
    <property type="component" value="Unassembled WGS sequence"/>
</dbReference>
<keyword evidence="3" id="KW-1185">Reference proteome</keyword>
<reference evidence="2 3" key="1">
    <citation type="journal article" date="2020" name="Microorganisms">
        <title>Osmotic Adaptation and Compatible Solute Biosynthesis of Phototrophic Bacteria as Revealed from Genome Analyses.</title>
        <authorList>
            <person name="Imhoff J.F."/>
            <person name="Rahn T."/>
            <person name="Kunzel S."/>
            <person name="Keller A."/>
            <person name="Neulinger S.C."/>
        </authorList>
    </citation>
    <scope>NUCLEOTIDE SEQUENCE [LARGE SCALE GENOMIC DNA]</scope>
    <source>
        <strain evidence="2 3">DSM 6210</strain>
    </source>
</reference>
<dbReference type="InterPro" id="IPR008538">
    <property type="entry name" value="Uma2"/>
</dbReference>
<evidence type="ECO:0000259" key="1">
    <source>
        <dbReference type="Pfam" id="PF05685"/>
    </source>
</evidence>
<feature type="domain" description="Putative restriction endonuclease" evidence="1">
    <location>
        <begin position="61"/>
        <end position="131"/>
    </location>
</feature>
<accession>A0ABS1CBV6</accession>
<name>A0ABS1CBV6_9GAMM</name>
<proteinExistence type="predicted"/>
<dbReference type="Gene3D" id="3.90.1570.10">
    <property type="entry name" value="tt1808, chain A"/>
    <property type="match status" value="1"/>
</dbReference>
<dbReference type="EMBL" id="NRRV01000002">
    <property type="protein sequence ID" value="MBK1629389.1"/>
    <property type="molecule type" value="Genomic_DNA"/>
</dbReference>